<evidence type="ECO:0000256" key="2">
    <source>
        <dbReference type="ARBA" id="ARBA00022801"/>
    </source>
</evidence>
<accession>A0A6J7EQA0</accession>
<dbReference type="PANTHER" id="PTHR30023">
    <property type="entry name" value="D-ALANYL-D-ALANINE CARBOXYPEPTIDASE"/>
    <property type="match status" value="1"/>
</dbReference>
<keyword evidence="2" id="KW-0378">Hydrolase</keyword>
<reference evidence="3" key="1">
    <citation type="submission" date="2020-05" db="EMBL/GenBank/DDBJ databases">
        <authorList>
            <person name="Chiriac C."/>
            <person name="Salcher M."/>
            <person name="Ghai R."/>
            <person name="Kavagutti S V."/>
        </authorList>
    </citation>
    <scope>NUCLEOTIDE SEQUENCE</scope>
</reference>
<dbReference type="GO" id="GO:0006508">
    <property type="term" value="P:proteolysis"/>
    <property type="evidence" value="ECO:0007669"/>
    <property type="project" value="InterPro"/>
</dbReference>
<dbReference type="EMBL" id="CAFBLS010000279">
    <property type="protein sequence ID" value="CAB4885657.1"/>
    <property type="molecule type" value="Genomic_DNA"/>
</dbReference>
<dbReference type="SUPFAM" id="SSF56601">
    <property type="entry name" value="beta-lactamase/transpeptidase-like"/>
    <property type="match status" value="1"/>
</dbReference>
<proteinExistence type="inferred from homology"/>
<dbReference type="PANTHER" id="PTHR30023:SF0">
    <property type="entry name" value="PENICILLIN-SENSITIVE CARBOXYPEPTIDASE A"/>
    <property type="match status" value="1"/>
</dbReference>
<dbReference type="Gene3D" id="3.40.710.10">
    <property type="entry name" value="DD-peptidase/beta-lactamase superfamily"/>
    <property type="match status" value="1"/>
</dbReference>
<name>A0A6J7EQA0_9ZZZZ</name>
<dbReference type="AlphaFoldDB" id="A0A6J7EQA0"/>
<dbReference type="GO" id="GO:0004185">
    <property type="term" value="F:serine-type carboxypeptidase activity"/>
    <property type="evidence" value="ECO:0007669"/>
    <property type="project" value="InterPro"/>
</dbReference>
<comment type="similarity">
    <text evidence="1">Belongs to the peptidase S13 family.</text>
</comment>
<dbReference type="GO" id="GO:0000270">
    <property type="term" value="P:peptidoglycan metabolic process"/>
    <property type="evidence" value="ECO:0007669"/>
    <property type="project" value="TreeGrafter"/>
</dbReference>
<organism evidence="3">
    <name type="scientific">freshwater metagenome</name>
    <dbReference type="NCBI Taxonomy" id="449393"/>
    <lineage>
        <taxon>unclassified sequences</taxon>
        <taxon>metagenomes</taxon>
        <taxon>ecological metagenomes</taxon>
    </lineage>
</organism>
<evidence type="ECO:0000313" key="3">
    <source>
        <dbReference type="EMBL" id="CAB4885657.1"/>
    </source>
</evidence>
<evidence type="ECO:0000256" key="1">
    <source>
        <dbReference type="ARBA" id="ARBA00006096"/>
    </source>
</evidence>
<dbReference type="Pfam" id="PF02113">
    <property type="entry name" value="Peptidase_S13"/>
    <property type="match status" value="1"/>
</dbReference>
<protein>
    <submittedName>
        <fullName evidence="3">Unannotated protein</fullName>
    </submittedName>
</protein>
<dbReference type="InterPro" id="IPR012338">
    <property type="entry name" value="Beta-lactam/transpept-like"/>
</dbReference>
<sequence>MTKTGDAARFSVMYEPDAMPISGESGTLDARYGRFVTRHSRCARGDVRGKTGTLFDTIGLTGVTNGADGQPKAFSILVNDRPQRFSELSTRQAADGLAATINGCW</sequence>
<gene>
    <name evidence="3" type="ORF">UFOPK3402_01792</name>
</gene>
<dbReference type="InterPro" id="IPR000667">
    <property type="entry name" value="Peptidase_S13"/>
</dbReference>